<evidence type="ECO:0008006" key="3">
    <source>
        <dbReference type="Google" id="ProtNLM"/>
    </source>
</evidence>
<sequence>MPSSFHFESTCFSNAACTVVCSSAGYVRLNWTAAVASTFALQQVYEQTTLAMQRLGLNKILSNHAHRRPISAEMQQWLAEVWVPKAIHDANYGYCAIVESEEALTRLAVRAVGTVVGKQISFRYFNTVAEAEEWLTAQ</sequence>
<protein>
    <recommendedName>
        <fullName evidence="3">SpoIIAA-like</fullName>
    </recommendedName>
</protein>
<dbReference type="AlphaFoldDB" id="A0A238WU89"/>
<dbReference type="Proteomes" id="UP000198310">
    <property type="component" value="Unassembled WGS sequence"/>
</dbReference>
<evidence type="ECO:0000313" key="2">
    <source>
        <dbReference type="Proteomes" id="UP000198310"/>
    </source>
</evidence>
<proteinExistence type="predicted"/>
<keyword evidence="2" id="KW-1185">Reference proteome</keyword>
<organism evidence="1 2">
    <name type="scientific">Hymenobacter mucosus</name>
    <dbReference type="NCBI Taxonomy" id="1411120"/>
    <lineage>
        <taxon>Bacteria</taxon>
        <taxon>Pseudomonadati</taxon>
        <taxon>Bacteroidota</taxon>
        <taxon>Cytophagia</taxon>
        <taxon>Cytophagales</taxon>
        <taxon>Hymenobacteraceae</taxon>
        <taxon>Hymenobacter</taxon>
    </lineage>
</organism>
<dbReference type="EMBL" id="FZNS01000003">
    <property type="protein sequence ID" value="SNR49209.1"/>
    <property type="molecule type" value="Genomic_DNA"/>
</dbReference>
<accession>A0A238WU89</accession>
<reference evidence="2" key="1">
    <citation type="submission" date="2017-06" db="EMBL/GenBank/DDBJ databases">
        <authorList>
            <person name="Varghese N."/>
            <person name="Submissions S."/>
        </authorList>
    </citation>
    <scope>NUCLEOTIDE SEQUENCE [LARGE SCALE GENOMIC DNA]</scope>
    <source>
        <strain evidence="2">DSM 28041</strain>
    </source>
</reference>
<gene>
    <name evidence="1" type="ORF">SAMN06269173_10310</name>
</gene>
<evidence type="ECO:0000313" key="1">
    <source>
        <dbReference type="EMBL" id="SNR49209.1"/>
    </source>
</evidence>
<name>A0A238WU89_9BACT</name>